<feature type="transmembrane region" description="Helical" evidence="7">
    <location>
        <begin position="166"/>
        <end position="182"/>
    </location>
</feature>
<comment type="subcellular location">
    <subcellularLocation>
        <location evidence="1">Cell membrane</location>
        <topology evidence="1">Multi-pass membrane protein</topology>
    </subcellularLocation>
</comment>
<sequence>MRALARQLGQVCALAAKTSPGRLAVYCLLTLTTGALPVVVAWLTKLVLDGVVGSAPLIILVWLGLGLAVAGVLARVTPQLIQFLRSELERQVALLATDRLFVALEGFVGLARFEDPHFLDRLRLAQQASMRTVQQAVDGMLGVGRAVITVGGFAASLWVISPVMTAVVLASGAPGLLAQVALSRRKAHMLWKIEPAQRREFFYAELLSSVNAAKEVRLFGIGGFLRTRMRTERRKANEGKRVTERTEVVVQGGLGLLTALVSGGGLLWAVIAARAGTLSVGDIAVFTAAAVGVQGALASLAGEVAGTHQALLTFEHYAAVIAAAPDLPVVAAPHALPALRDGIELRDVWFRYSDDHPWILRGVNLFIPRGNSLALVGLNGAGKSTLVKLLCRFYDPVEGEIRWDGVDIREVDPAELRRRIGAVFQDYMHYDLTAAENIALGDLGALQDRPRLEAAARKAGIHQKLSELPHGYDTMLSRMFFTESDKDDPESGVVLSGGQQQRLALARAIVRDRCDLMILDEPAAGLDAEAEHEIHASLGAHRAGKTSLLISHRLGAVRDADHIVVLAGGAVAEQGDHATLLAAGGGYARLFTLQAAGYQADEPILASGR</sequence>
<keyword evidence="4 10" id="KW-0067">ATP-binding</keyword>
<dbReference type="InterPro" id="IPR011527">
    <property type="entry name" value="ABC1_TM_dom"/>
</dbReference>
<dbReference type="PROSITE" id="PS00211">
    <property type="entry name" value="ABC_TRANSPORTER_1"/>
    <property type="match status" value="1"/>
</dbReference>
<name>A0ABP4T9Z8_9ACTN</name>
<dbReference type="InterPro" id="IPR003593">
    <property type="entry name" value="AAA+_ATPase"/>
</dbReference>
<keyword evidence="11" id="KW-1185">Reference proteome</keyword>
<comment type="caution">
    <text evidence="10">The sequence shown here is derived from an EMBL/GenBank/DDBJ whole genome shotgun (WGS) entry which is preliminary data.</text>
</comment>
<evidence type="ECO:0000259" key="9">
    <source>
        <dbReference type="PROSITE" id="PS50929"/>
    </source>
</evidence>
<gene>
    <name evidence="10" type="ORF">GCM10009765_36850</name>
</gene>
<dbReference type="InterPro" id="IPR017871">
    <property type="entry name" value="ABC_transporter-like_CS"/>
</dbReference>
<protein>
    <submittedName>
        <fullName evidence="10">ABC transporter ATP-binding protein</fullName>
    </submittedName>
</protein>
<feature type="domain" description="ABC transporter" evidence="8">
    <location>
        <begin position="343"/>
        <end position="593"/>
    </location>
</feature>
<dbReference type="EMBL" id="BAAANY010000012">
    <property type="protein sequence ID" value="GAA1684092.1"/>
    <property type="molecule type" value="Genomic_DNA"/>
</dbReference>
<evidence type="ECO:0000256" key="7">
    <source>
        <dbReference type="SAM" id="Phobius"/>
    </source>
</evidence>
<dbReference type="PROSITE" id="PS50929">
    <property type="entry name" value="ABC_TM1F"/>
    <property type="match status" value="1"/>
</dbReference>
<feature type="transmembrane region" description="Helical" evidence="7">
    <location>
        <begin position="248"/>
        <end position="271"/>
    </location>
</feature>
<dbReference type="PROSITE" id="PS50893">
    <property type="entry name" value="ABC_TRANSPORTER_2"/>
    <property type="match status" value="1"/>
</dbReference>
<dbReference type="GO" id="GO:0005524">
    <property type="term" value="F:ATP binding"/>
    <property type="evidence" value="ECO:0007669"/>
    <property type="project" value="UniProtKB-KW"/>
</dbReference>
<feature type="transmembrane region" description="Helical" evidence="7">
    <location>
        <begin position="55"/>
        <end position="76"/>
    </location>
</feature>
<keyword evidence="6 7" id="KW-0472">Membrane</keyword>
<dbReference type="Gene3D" id="1.20.1560.10">
    <property type="entry name" value="ABC transporter type 1, transmembrane domain"/>
    <property type="match status" value="1"/>
</dbReference>
<dbReference type="InterPro" id="IPR027417">
    <property type="entry name" value="P-loop_NTPase"/>
</dbReference>
<keyword evidence="3" id="KW-0547">Nucleotide-binding</keyword>
<evidence type="ECO:0000313" key="10">
    <source>
        <dbReference type="EMBL" id="GAA1684092.1"/>
    </source>
</evidence>
<dbReference type="PANTHER" id="PTHR43394:SF1">
    <property type="entry name" value="ATP-BINDING CASSETTE SUB-FAMILY B MEMBER 10, MITOCHONDRIAL"/>
    <property type="match status" value="1"/>
</dbReference>
<dbReference type="InterPro" id="IPR003439">
    <property type="entry name" value="ABC_transporter-like_ATP-bd"/>
</dbReference>
<dbReference type="Pfam" id="PF00005">
    <property type="entry name" value="ABC_tran"/>
    <property type="match status" value="1"/>
</dbReference>
<dbReference type="Gene3D" id="3.40.50.300">
    <property type="entry name" value="P-loop containing nucleotide triphosphate hydrolases"/>
    <property type="match status" value="1"/>
</dbReference>
<evidence type="ECO:0000256" key="2">
    <source>
        <dbReference type="ARBA" id="ARBA00022692"/>
    </source>
</evidence>
<accession>A0ABP4T9Z8</accession>
<feature type="domain" description="ABC transmembrane type-1" evidence="9">
    <location>
        <begin position="24"/>
        <end position="309"/>
    </location>
</feature>
<evidence type="ECO:0000256" key="3">
    <source>
        <dbReference type="ARBA" id="ARBA00022741"/>
    </source>
</evidence>
<organism evidence="10 11">
    <name type="scientific">Fodinicola feengrottensis</name>
    <dbReference type="NCBI Taxonomy" id="435914"/>
    <lineage>
        <taxon>Bacteria</taxon>
        <taxon>Bacillati</taxon>
        <taxon>Actinomycetota</taxon>
        <taxon>Actinomycetes</taxon>
        <taxon>Mycobacteriales</taxon>
        <taxon>Fodinicola</taxon>
    </lineage>
</organism>
<evidence type="ECO:0000256" key="5">
    <source>
        <dbReference type="ARBA" id="ARBA00022989"/>
    </source>
</evidence>
<keyword evidence="2 7" id="KW-0812">Transmembrane</keyword>
<dbReference type="SUPFAM" id="SSF52540">
    <property type="entry name" value="P-loop containing nucleoside triphosphate hydrolases"/>
    <property type="match status" value="1"/>
</dbReference>
<evidence type="ECO:0000313" key="11">
    <source>
        <dbReference type="Proteomes" id="UP001500618"/>
    </source>
</evidence>
<dbReference type="SMART" id="SM00382">
    <property type="entry name" value="AAA"/>
    <property type="match status" value="1"/>
</dbReference>
<evidence type="ECO:0000256" key="1">
    <source>
        <dbReference type="ARBA" id="ARBA00004651"/>
    </source>
</evidence>
<dbReference type="Proteomes" id="UP001500618">
    <property type="component" value="Unassembled WGS sequence"/>
</dbReference>
<dbReference type="InterPro" id="IPR039421">
    <property type="entry name" value="Type_1_exporter"/>
</dbReference>
<proteinExistence type="predicted"/>
<dbReference type="SUPFAM" id="SSF90123">
    <property type="entry name" value="ABC transporter transmembrane region"/>
    <property type="match status" value="1"/>
</dbReference>
<dbReference type="InterPro" id="IPR036640">
    <property type="entry name" value="ABC1_TM_sf"/>
</dbReference>
<feature type="transmembrane region" description="Helical" evidence="7">
    <location>
        <begin position="139"/>
        <end position="160"/>
    </location>
</feature>
<feature type="transmembrane region" description="Helical" evidence="7">
    <location>
        <begin position="23"/>
        <end position="43"/>
    </location>
</feature>
<evidence type="ECO:0000256" key="4">
    <source>
        <dbReference type="ARBA" id="ARBA00022840"/>
    </source>
</evidence>
<dbReference type="RefSeq" id="WP_344311469.1">
    <property type="nucleotide sequence ID" value="NZ_BAAANY010000012.1"/>
</dbReference>
<reference evidence="11" key="1">
    <citation type="journal article" date="2019" name="Int. J. Syst. Evol. Microbiol.">
        <title>The Global Catalogue of Microorganisms (GCM) 10K type strain sequencing project: providing services to taxonomists for standard genome sequencing and annotation.</title>
        <authorList>
            <consortium name="The Broad Institute Genomics Platform"/>
            <consortium name="The Broad Institute Genome Sequencing Center for Infectious Disease"/>
            <person name="Wu L."/>
            <person name="Ma J."/>
        </authorList>
    </citation>
    <scope>NUCLEOTIDE SEQUENCE [LARGE SCALE GENOMIC DNA]</scope>
    <source>
        <strain evidence="11">JCM 14718</strain>
    </source>
</reference>
<dbReference type="PANTHER" id="PTHR43394">
    <property type="entry name" value="ATP-DEPENDENT PERMEASE MDL1, MITOCHONDRIAL"/>
    <property type="match status" value="1"/>
</dbReference>
<keyword evidence="5 7" id="KW-1133">Transmembrane helix</keyword>
<evidence type="ECO:0000256" key="6">
    <source>
        <dbReference type="ARBA" id="ARBA00023136"/>
    </source>
</evidence>
<evidence type="ECO:0000259" key="8">
    <source>
        <dbReference type="PROSITE" id="PS50893"/>
    </source>
</evidence>